<dbReference type="Proteomes" id="UP000249723">
    <property type="component" value="Unassembled WGS sequence"/>
</dbReference>
<proteinExistence type="predicted"/>
<dbReference type="AlphaFoldDB" id="A0A2X0KSI3"/>
<evidence type="ECO:0000313" key="2">
    <source>
        <dbReference type="Proteomes" id="UP000249723"/>
    </source>
</evidence>
<dbReference type="STRING" id="289078.A0A2X0KSI3"/>
<reference evidence="2" key="1">
    <citation type="submission" date="2016-10" db="EMBL/GenBank/DDBJ databases">
        <authorList>
            <person name="Jeantristanb JTB J.-T."/>
            <person name="Ricardo R."/>
        </authorList>
    </citation>
    <scope>NUCLEOTIDE SEQUENCE [LARGE SCALE GENOMIC DNA]</scope>
</reference>
<name>A0A2X0KSI3_9BASI</name>
<dbReference type="GO" id="GO:0098703">
    <property type="term" value="P:calcium ion import across plasma membrane"/>
    <property type="evidence" value="ECO:0007669"/>
    <property type="project" value="InterPro"/>
</dbReference>
<evidence type="ECO:0000313" key="1">
    <source>
        <dbReference type="EMBL" id="SCZ94616.1"/>
    </source>
</evidence>
<dbReference type="InterPro" id="IPR024338">
    <property type="entry name" value="MID1/Yam8"/>
</dbReference>
<organism evidence="1 2">
    <name type="scientific">Microbotryum saponariae</name>
    <dbReference type="NCBI Taxonomy" id="289078"/>
    <lineage>
        <taxon>Eukaryota</taxon>
        <taxon>Fungi</taxon>
        <taxon>Dikarya</taxon>
        <taxon>Basidiomycota</taxon>
        <taxon>Pucciniomycotina</taxon>
        <taxon>Microbotryomycetes</taxon>
        <taxon>Microbotryales</taxon>
        <taxon>Microbotryaceae</taxon>
        <taxon>Microbotryum</taxon>
    </lineage>
</organism>
<protein>
    <submittedName>
        <fullName evidence="1">BZ3500_MvSof-1268-A1-R1_Chr12-3g04000 protein</fullName>
    </submittedName>
</protein>
<dbReference type="GO" id="GO:0005262">
    <property type="term" value="F:calcium channel activity"/>
    <property type="evidence" value="ECO:0007669"/>
    <property type="project" value="InterPro"/>
</dbReference>
<dbReference type="OrthoDB" id="5405745at2759"/>
<dbReference type="PANTHER" id="PTHR39142">
    <property type="entry name" value="MID1P"/>
    <property type="match status" value="1"/>
</dbReference>
<accession>A0A2X0KSI3</accession>
<dbReference type="PANTHER" id="PTHR39142:SF1">
    <property type="entry name" value="AEL197CP"/>
    <property type="match status" value="1"/>
</dbReference>
<keyword evidence="2" id="KW-1185">Reference proteome</keyword>
<dbReference type="Pfam" id="PF12929">
    <property type="entry name" value="Mid1"/>
    <property type="match status" value="1"/>
</dbReference>
<dbReference type="EMBL" id="FMWP01000053">
    <property type="protein sequence ID" value="SCZ94616.1"/>
    <property type="molecule type" value="Genomic_DNA"/>
</dbReference>
<gene>
    <name evidence="1" type="ORF">BZ3500_MVSOF-1268-A1-R1_CHR12-3G04000</name>
</gene>
<sequence>MAGCKTIKTARTRGPVPSWPRGPSLPSVLLAWGIASLFAGTAPPFAGTGAGAGMGVYAATTLLNISSSTTTTIMLDDPSTSVFSLPAGTMASFAIAAPSDTAMSSSSTTAVQIMLSVCQVPLSLQNADSTTAFAFLAITPTLFISNDSSLTSSPGPNDGVTELALTKAQRKNYAVQAFVDGFTDASFTSTTSGGGIFIGVFAPNSTVSDQWTYSLSVTSSTQESDSIILEPTAGLRVEGTDSSSALLTTRAYPTNSTTPAFSSMIARTSILSTTLASSLCFLQNGLEDVVSSRRINQTTTTRNTAQGYVKTQYLVEGLRNGVNYTAWLVETAADGSRKLYPPNYFATQTSTSCQLIYDVPLCPLVAYAVPSPLSVTPEALISFYSTNLSTYLSAFNRTLSTFPCNDSTGDFSPVATCQDCLDAYTSWLCAVTFVRCTDAPEGSTVLEKANWSDSWTLPSTTATGTNGTSSSSSLFSNEGKTEWTSTIVRDNPTASRTSSLSSDNLATSFPSLVFNTSFTPERASPFPYAEVLPCLESVCELVGARCPPLMGWACPRAKGGMGKSGYAVLKEVGRGERQVESYGEAQNGGMVKESVEGKKRDSDRFGNVFCNSLGSDMLLAQQFG</sequence>